<accession>A0A5C6C181</accession>
<evidence type="ECO:0000313" key="2">
    <source>
        <dbReference type="Proteomes" id="UP000319908"/>
    </source>
</evidence>
<dbReference type="SUPFAM" id="SSF56300">
    <property type="entry name" value="Metallo-dependent phosphatases"/>
    <property type="match status" value="1"/>
</dbReference>
<dbReference type="InterPro" id="IPR029052">
    <property type="entry name" value="Metallo-depent_PP-like"/>
</dbReference>
<evidence type="ECO:0000313" key="1">
    <source>
        <dbReference type="EMBL" id="TWU17875.1"/>
    </source>
</evidence>
<dbReference type="Gene3D" id="3.60.21.10">
    <property type="match status" value="1"/>
</dbReference>
<proteinExistence type="predicted"/>
<keyword evidence="2" id="KW-1185">Reference proteome</keyword>
<protein>
    <recommendedName>
        <fullName evidence="3">Calcineurin-like phosphoesterase domain-containing protein</fullName>
    </recommendedName>
</protein>
<gene>
    <name evidence="1" type="ORF">Poly21_00260</name>
</gene>
<evidence type="ECO:0008006" key="3">
    <source>
        <dbReference type="Google" id="ProtNLM"/>
    </source>
</evidence>
<sequence length="43" mass="4487">MVRTLAIGDIHGCYRSLDTLATFAALAPNDRIITLGGRAGEVG</sequence>
<dbReference type="Proteomes" id="UP000319908">
    <property type="component" value="Unassembled WGS sequence"/>
</dbReference>
<dbReference type="EMBL" id="SJPU01000001">
    <property type="protein sequence ID" value="TWU17875.1"/>
    <property type="molecule type" value="Genomic_DNA"/>
</dbReference>
<comment type="caution">
    <text evidence="1">The sequence shown here is derived from an EMBL/GenBank/DDBJ whole genome shotgun (WGS) entry which is preliminary data.</text>
</comment>
<dbReference type="AlphaFoldDB" id="A0A5C6C181"/>
<name>A0A5C6C181_9BACT</name>
<reference evidence="1 2" key="1">
    <citation type="journal article" date="2020" name="Antonie Van Leeuwenhoek">
        <title>Rhodopirellula heiligendammensis sp. nov., Rhodopirellula pilleata sp. nov., and Rhodopirellula solitaria sp. nov. isolated from natural or artificial marine surfaces in Northern Germany and California, USA, and emended description of the genus Rhodopirellula.</title>
        <authorList>
            <person name="Kallscheuer N."/>
            <person name="Wiegand S."/>
            <person name="Jogler M."/>
            <person name="Boedeker C."/>
            <person name="Peeters S.H."/>
            <person name="Rast P."/>
            <person name="Heuer A."/>
            <person name="Jetten M.S.M."/>
            <person name="Rohde M."/>
            <person name="Jogler C."/>
        </authorList>
    </citation>
    <scope>NUCLEOTIDE SEQUENCE [LARGE SCALE GENOMIC DNA]</scope>
    <source>
        <strain evidence="1 2">Poly21</strain>
    </source>
</reference>
<organism evidence="1 2">
    <name type="scientific">Allorhodopirellula heiligendammensis</name>
    <dbReference type="NCBI Taxonomy" id="2714739"/>
    <lineage>
        <taxon>Bacteria</taxon>
        <taxon>Pseudomonadati</taxon>
        <taxon>Planctomycetota</taxon>
        <taxon>Planctomycetia</taxon>
        <taxon>Pirellulales</taxon>
        <taxon>Pirellulaceae</taxon>
        <taxon>Allorhodopirellula</taxon>
    </lineage>
</organism>